<evidence type="ECO:0000313" key="3">
    <source>
        <dbReference type="Proteomes" id="UP000709295"/>
    </source>
</evidence>
<feature type="compositionally biased region" description="Polar residues" evidence="1">
    <location>
        <begin position="295"/>
        <end position="304"/>
    </location>
</feature>
<evidence type="ECO:0000313" key="2">
    <source>
        <dbReference type="EMBL" id="KAG6965207.1"/>
    </source>
</evidence>
<reference evidence="2" key="1">
    <citation type="submission" date="2021-01" db="EMBL/GenBank/DDBJ databases">
        <title>Phytophthora aleatoria, a newly-described species from Pinus radiata is distinct from Phytophthora cactorum isolates based on comparative genomics.</title>
        <authorList>
            <person name="Mcdougal R."/>
            <person name="Panda P."/>
            <person name="Williams N."/>
            <person name="Studholme D.J."/>
        </authorList>
    </citation>
    <scope>NUCLEOTIDE SEQUENCE</scope>
    <source>
        <strain evidence="2">NZFS 4037</strain>
    </source>
</reference>
<evidence type="ECO:0000256" key="1">
    <source>
        <dbReference type="SAM" id="MobiDB-lite"/>
    </source>
</evidence>
<feature type="region of interest" description="Disordered" evidence="1">
    <location>
        <begin position="284"/>
        <end position="306"/>
    </location>
</feature>
<sequence>LRTFKWRLIRDGAVEGRNAAGALSRDPPLQITQNMNQRTWEMTPESLQEWDDTLVHNKHVLRSLKKQPYHEARKPLSKGIQAVIGTLEQATSADIPTQIWARDGMLTSFQVWVIYRMAVHQLNLHYPGKEYPGVYQFEAEHDPEKETHAHIFWTCPRAKAWAGSPVTTAGLERYSVNVGARKAPAPTTATKKKLKQLFGRWDQDLENLHKQIWWALCSIIPAQLWMYRNKAVHHQERISEQQQTEHIWASGLRQLRAIVRRDRARSTTRLYGLSLQVCVESLAEEDHAPDPGSPPQQLEQNPRPESQLVHRLRVFKESMN</sequence>
<dbReference type="Proteomes" id="UP000709295">
    <property type="component" value="Unassembled WGS sequence"/>
</dbReference>
<feature type="non-terminal residue" evidence="2">
    <location>
        <position position="1"/>
    </location>
</feature>
<protein>
    <submittedName>
        <fullName evidence="2">Uncharacterized protein</fullName>
    </submittedName>
</protein>
<name>A0A8J5MGH4_9STRA</name>
<dbReference type="AlphaFoldDB" id="A0A8J5MGH4"/>
<organism evidence="2 3">
    <name type="scientific">Phytophthora aleatoria</name>
    <dbReference type="NCBI Taxonomy" id="2496075"/>
    <lineage>
        <taxon>Eukaryota</taxon>
        <taxon>Sar</taxon>
        <taxon>Stramenopiles</taxon>
        <taxon>Oomycota</taxon>
        <taxon>Peronosporomycetes</taxon>
        <taxon>Peronosporales</taxon>
        <taxon>Peronosporaceae</taxon>
        <taxon>Phytophthora</taxon>
    </lineage>
</organism>
<proteinExistence type="predicted"/>
<keyword evidence="3" id="KW-1185">Reference proteome</keyword>
<comment type="caution">
    <text evidence="2">The sequence shown here is derived from an EMBL/GenBank/DDBJ whole genome shotgun (WGS) entry which is preliminary data.</text>
</comment>
<gene>
    <name evidence="2" type="ORF">JG688_00007325</name>
</gene>
<accession>A0A8J5MGH4</accession>
<dbReference type="EMBL" id="JAENGY010000347">
    <property type="protein sequence ID" value="KAG6965207.1"/>
    <property type="molecule type" value="Genomic_DNA"/>
</dbReference>